<dbReference type="RefSeq" id="WP_078561995.1">
    <property type="nucleotide sequence ID" value="NZ_LOKQ01000273.1"/>
</dbReference>
<evidence type="ECO:0000256" key="6">
    <source>
        <dbReference type="ARBA" id="ARBA00022806"/>
    </source>
</evidence>
<keyword evidence="6 15" id="KW-0347">Helicase</keyword>
<comment type="catalytic activity">
    <reaction evidence="14 15">
        <text>ATP + H2O = ADP + phosphate + H(+)</text>
        <dbReference type="Rhea" id="RHEA:13065"/>
        <dbReference type="ChEBI" id="CHEBI:15377"/>
        <dbReference type="ChEBI" id="CHEBI:15378"/>
        <dbReference type="ChEBI" id="CHEBI:30616"/>
        <dbReference type="ChEBI" id="CHEBI:43474"/>
        <dbReference type="ChEBI" id="CHEBI:456216"/>
        <dbReference type="EC" id="5.6.2.4"/>
    </reaction>
</comment>
<evidence type="ECO:0000256" key="16">
    <source>
        <dbReference type="PROSITE-ProRule" id="PRU00560"/>
    </source>
</evidence>
<feature type="active site" description="For nuclease activity" evidence="15">
    <location>
        <position position="1158"/>
    </location>
</feature>
<comment type="catalytic activity">
    <reaction evidence="13 15">
        <text>Couples ATP hydrolysis with the unwinding of duplex DNA by translocating in the 3'-5' direction.</text>
        <dbReference type="EC" id="5.6.2.4"/>
    </reaction>
</comment>
<evidence type="ECO:0000256" key="9">
    <source>
        <dbReference type="ARBA" id="ARBA00022842"/>
    </source>
</evidence>
<dbReference type="InterPro" id="IPR004586">
    <property type="entry name" value="RecB"/>
</dbReference>
<dbReference type="NCBIfam" id="TIGR00609">
    <property type="entry name" value="recB"/>
    <property type="match status" value="1"/>
</dbReference>
<evidence type="ECO:0000256" key="10">
    <source>
        <dbReference type="ARBA" id="ARBA00023125"/>
    </source>
</evidence>
<dbReference type="Pfam" id="PF00580">
    <property type="entry name" value="UvrD-helicase"/>
    <property type="match status" value="1"/>
</dbReference>
<dbReference type="InterPro" id="IPR014016">
    <property type="entry name" value="UvrD-like_ATP-bd"/>
</dbReference>
<dbReference type="EMBL" id="LOKQ01000273">
    <property type="protein sequence ID" value="OOX10867.1"/>
    <property type="molecule type" value="Genomic_DNA"/>
</dbReference>
<dbReference type="Proteomes" id="UP000191089">
    <property type="component" value="Unassembled WGS sequence"/>
</dbReference>
<comment type="function">
    <text evidence="15">A helicase/nuclease that prepares dsDNA breaks (DSB) for recombinational DNA repair. Binds to DSBs and unwinds DNA via a highly rapid and processive ATP-dependent bidirectional helicase activity. Unwinds dsDNA until it encounters a Chi (crossover hotspot instigator) sequence from the 3' direction. Cuts ssDNA a few nucleotides 3' to the Chi site. The properties and activities of the enzyme are changed at Chi. The Chi-altered holoenzyme produces a long 3'-ssDNA overhang and facilitates RecA-binding to the ssDNA for homologous DNA recombination and repair. Holoenzyme degrades any linearized DNA that is unable to undergo homologous recombination. In the holoenzyme this subunit contributes ATPase, 3'-5' helicase, exonuclease activity and loads RecA onto ssDNA.</text>
</comment>
<dbReference type="EC" id="5.6.2.4" evidence="15"/>
<dbReference type="InterPro" id="IPR000212">
    <property type="entry name" value="DNA_helicase_UvrD/REP"/>
</dbReference>
<feature type="domain" description="UvrD-like helicase ATP-binding" evidence="18">
    <location>
        <begin position="2"/>
        <end position="510"/>
    </location>
</feature>
<dbReference type="Gene3D" id="3.40.50.300">
    <property type="entry name" value="P-loop containing nucleotide triphosphate hydrolases"/>
    <property type="match status" value="3"/>
</dbReference>
<comment type="subunit">
    <text evidence="15">Heterotrimer of RecB, RecC and RecD. All subunits contribute to DNA-binding. Interacts with RecA.</text>
</comment>
<feature type="domain" description="UvrD-like helicase C-terminal" evidence="19">
    <location>
        <begin position="542"/>
        <end position="810"/>
    </location>
</feature>
<evidence type="ECO:0000256" key="15">
    <source>
        <dbReference type="HAMAP-Rule" id="MF_01485"/>
    </source>
</evidence>
<dbReference type="Pfam" id="PF12705">
    <property type="entry name" value="PDDEXK_1"/>
    <property type="match status" value="1"/>
</dbReference>
<dbReference type="InterPro" id="IPR011335">
    <property type="entry name" value="Restrct_endonuc-II-like"/>
</dbReference>
<evidence type="ECO:0000256" key="11">
    <source>
        <dbReference type="ARBA" id="ARBA00023204"/>
    </source>
</evidence>
<evidence type="ECO:0000256" key="17">
    <source>
        <dbReference type="SAM" id="MobiDB-lite"/>
    </source>
</evidence>
<dbReference type="PROSITE" id="PS51198">
    <property type="entry name" value="UVRD_HELICASE_ATP_BIND"/>
    <property type="match status" value="1"/>
</dbReference>
<dbReference type="EC" id="3.1.11.5" evidence="15"/>
<dbReference type="CDD" id="cd22352">
    <property type="entry name" value="RecB_C-like"/>
    <property type="match status" value="1"/>
</dbReference>
<evidence type="ECO:0000313" key="21">
    <source>
        <dbReference type="Proteomes" id="UP000191089"/>
    </source>
</evidence>
<evidence type="ECO:0000256" key="14">
    <source>
        <dbReference type="ARBA" id="ARBA00048988"/>
    </source>
</evidence>
<keyword evidence="8 15" id="KW-0067">ATP-binding</keyword>
<evidence type="ECO:0000256" key="3">
    <source>
        <dbReference type="ARBA" id="ARBA00022741"/>
    </source>
</evidence>
<reference evidence="20 21" key="1">
    <citation type="submission" date="2015-12" db="EMBL/GenBank/DDBJ databases">
        <authorList>
            <person name="Bansal K."/>
            <person name="Midha S."/>
            <person name="Patil P.B."/>
        </authorList>
    </citation>
    <scope>NUCLEOTIDE SEQUENCE [LARGE SCALE GENOMIC DNA]</scope>
    <source>
        <strain evidence="20 21">LMG558</strain>
    </source>
</reference>
<dbReference type="InterPro" id="IPR027417">
    <property type="entry name" value="P-loop_NTPase"/>
</dbReference>
<comment type="similarity">
    <text evidence="15">Belongs to the helicase family. UvrD subfamily.</text>
</comment>
<keyword evidence="10 15" id="KW-0238">DNA-binding</keyword>
<keyword evidence="12 15" id="KW-0413">Isomerase</keyword>
<proteinExistence type="inferred from homology"/>
<feature type="binding site" evidence="15">
    <location>
        <position position="1021"/>
    </location>
    <ligand>
        <name>Mg(2+)</name>
        <dbReference type="ChEBI" id="CHEBI:18420"/>
    </ligand>
</feature>
<dbReference type="PANTHER" id="PTHR11070:SF23">
    <property type="entry name" value="RECBCD ENZYME SUBUNIT RECB"/>
    <property type="match status" value="1"/>
</dbReference>
<name>A0ABX3M833_9XANT</name>
<evidence type="ECO:0000259" key="19">
    <source>
        <dbReference type="PROSITE" id="PS51217"/>
    </source>
</evidence>
<evidence type="ECO:0000256" key="7">
    <source>
        <dbReference type="ARBA" id="ARBA00022839"/>
    </source>
</evidence>
<comment type="cofactor">
    <cofactor evidence="15">
        <name>Mg(2+)</name>
        <dbReference type="ChEBI" id="CHEBI:18420"/>
    </cofactor>
    <text evidence="15">Binds 1 Mg(2+) ion per subunit.</text>
</comment>
<keyword evidence="21" id="KW-1185">Reference proteome</keyword>
<comment type="domain">
    <text evidence="15">The N-terminal DNA-binding domain is a ssDNA-dependent ATPase and has ATP-dependent 3'-5' helicase function. This domain interacts with RecC.</text>
</comment>
<feature type="compositionally biased region" description="Low complexity" evidence="17">
    <location>
        <begin position="1266"/>
        <end position="1277"/>
    </location>
</feature>
<dbReference type="HAMAP" id="MF_01485">
    <property type="entry name" value="RecB"/>
    <property type="match status" value="1"/>
</dbReference>
<keyword evidence="11 15" id="KW-0234">DNA repair</keyword>
<dbReference type="PANTHER" id="PTHR11070">
    <property type="entry name" value="UVRD / RECB / PCRA DNA HELICASE FAMILY MEMBER"/>
    <property type="match status" value="1"/>
</dbReference>
<evidence type="ECO:0000256" key="8">
    <source>
        <dbReference type="ARBA" id="ARBA00022840"/>
    </source>
</evidence>
<feature type="region of interest" description="Disordered" evidence="17">
    <location>
        <begin position="1243"/>
        <end position="1277"/>
    </location>
</feature>
<keyword evidence="4 15" id="KW-0227">DNA damage</keyword>
<gene>
    <name evidence="15" type="primary">recB</name>
    <name evidence="20" type="ORF">Xcaj_14990</name>
</gene>
<protein>
    <recommendedName>
        <fullName evidence="15">RecBCD enzyme subunit RecB</fullName>
        <ecNumber evidence="15">3.1.11.5</ecNumber>
        <ecNumber evidence="15">5.6.2.4</ecNumber>
    </recommendedName>
    <alternativeName>
        <fullName evidence="15">DNA 3'-5' helicase subunit RecB</fullName>
    </alternativeName>
    <alternativeName>
        <fullName evidence="15">Exonuclease V subunit RecB</fullName>
        <shortName evidence="15">ExoV subunit RecB</shortName>
    </alternativeName>
    <alternativeName>
        <fullName evidence="15">Helicase/nuclease RecBCD subunit RecB</fullName>
    </alternativeName>
</protein>
<evidence type="ECO:0000256" key="12">
    <source>
        <dbReference type="ARBA" id="ARBA00023235"/>
    </source>
</evidence>
<dbReference type="Gene3D" id="3.90.320.10">
    <property type="match status" value="1"/>
</dbReference>
<keyword evidence="2 15" id="KW-0479">Metal-binding</keyword>
<keyword evidence="5 15" id="KW-0378">Hydrolase</keyword>
<dbReference type="SUPFAM" id="SSF52980">
    <property type="entry name" value="Restriction endonuclease-like"/>
    <property type="match status" value="1"/>
</dbReference>
<feature type="region of interest" description="Nuclease activity, interacts with RecD and RecA" evidence="15">
    <location>
        <begin position="955"/>
        <end position="1345"/>
    </location>
</feature>
<evidence type="ECO:0000259" key="18">
    <source>
        <dbReference type="PROSITE" id="PS51198"/>
    </source>
</evidence>
<dbReference type="PROSITE" id="PS51217">
    <property type="entry name" value="UVRD_HELICASE_CTER"/>
    <property type="match status" value="1"/>
</dbReference>
<comment type="domain">
    <text evidence="15">The C-terminal domain has nuclease activity and interacts with RecD. It interacts with RecA, facilitating its loading onto ssDNA.</text>
</comment>
<feature type="region of interest" description="DNA-binding and helicase activity, interacts with RecC" evidence="15">
    <location>
        <begin position="1"/>
        <end position="925"/>
    </location>
</feature>
<dbReference type="SUPFAM" id="SSF52540">
    <property type="entry name" value="P-loop containing nucleoside triphosphate hydrolases"/>
    <property type="match status" value="1"/>
</dbReference>
<dbReference type="Pfam" id="PF13361">
    <property type="entry name" value="UvrD_C"/>
    <property type="match status" value="2"/>
</dbReference>
<comment type="caution">
    <text evidence="20">The sequence shown here is derived from an EMBL/GenBank/DDBJ whole genome shotgun (WGS) entry which is preliminary data.</text>
</comment>
<feature type="binding site" evidence="15">
    <location>
        <position position="1158"/>
    </location>
    <ligand>
        <name>Mg(2+)</name>
        <dbReference type="ChEBI" id="CHEBI:18420"/>
    </ligand>
</feature>
<evidence type="ECO:0000313" key="20">
    <source>
        <dbReference type="EMBL" id="OOX10867.1"/>
    </source>
</evidence>
<organism evidence="20 21">
    <name type="scientific">Xanthomonas axonopodis pv. cajani</name>
    <dbReference type="NCBI Taxonomy" id="487827"/>
    <lineage>
        <taxon>Bacteria</taxon>
        <taxon>Pseudomonadati</taxon>
        <taxon>Pseudomonadota</taxon>
        <taxon>Gammaproteobacteria</taxon>
        <taxon>Lysobacterales</taxon>
        <taxon>Lysobacteraceae</taxon>
        <taxon>Xanthomonas</taxon>
    </lineage>
</organism>
<feature type="compositionally biased region" description="Polar residues" evidence="17">
    <location>
        <begin position="1245"/>
        <end position="1255"/>
    </location>
</feature>
<evidence type="ECO:0000256" key="2">
    <source>
        <dbReference type="ARBA" id="ARBA00022723"/>
    </source>
</evidence>
<dbReference type="InterPro" id="IPR038726">
    <property type="entry name" value="PDDEXK_AddAB-type"/>
</dbReference>
<keyword evidence="7 15" id="KW-0269">Exonuclease</keyword>
<sequence length="1345" mass="144076">MSISPVTDPYLQLPLHGVRLIEASAGTGKTFTLATLFTRLVVERGLRIGQILAVTFTEAATQELRRRIRERLVLAASLVPDAPPPFVGAALAASESSDATSASVGAALAAGDLADDPSRPGPLLHATPDVLLTGAILATHLDAGAETPAALRRRLQQAVEEIDLAAVFTIHGFCVRVLREHALESGQAFAAPELLANDRELLGEVAADLWRQRAADAVMAEDLIALWSGGPEALASDLRALVRHPTLLPAVAATTDDAAALLQAVHAAANALADAFNTHGTAFFDAIMSAIEGGILSKVSYKPEWLAALWHWFEHFAAAPSSNTAPHAKLLKLTAAELAAGTNKKFADRTPSSPMSHEIDGYLTALARVEAWRSRRRVALLHALRDDAIARLALLKRQRRVQTYDDLVDGVAHALQGAQADALLKRLRTQYAIALVDEFQDTDDRQWSIFSNVFGEGPLAQAAGLEPALFLIGDPKQAIYGFRGGDVRTYLAAAVTAERAPPLSHNFRSRPGVLAAIDALYAQAGYADAFLTDGIAFHPVRAGTKRVDEDLQRDGVTAPALTLWRAPEPPPPAKGKPKPWSAGRARELATAACVAAIRGWLAGGRDGTATVCGRPVQAGDIAVLVRSHGEATRIQQALGAVGIPAVAAGKQSLFATEEALELLALLQALLDPGDDSRLRAALATVLIGEDAIAIAALERDGERHRRWQQQALDWRERWQRGGPLALIGDLGATHGQRLLALVDGERRLTNYLQLAELLQEADARALGPHGLVDWLSRRIANADDNDDAQQLRLESDARRVQIVTLHKSKGLEYPLVFLPYVGIGRSDKGAGRHCVVHAPEIGRQLHWKTERDDPSWSAAEAAWKQEQRAEDARLLYVGLTRAEHALWIASGPFHQHERTALSAMLRALDALQGAAGEGAVVVDTSTPPAHLSRLPAPSEAQVPLARNPQRHIAPEWWVYSFTQLANADAGAATDPMASATVVGSGGSDEPSGSEAVAVAVATDAEPFDPRFAGNRFGVVMHDVFERCDFAAWQAWRPGQPAPDGQAAPILEALQRGGYAQDDLDDGLRMLTALIGHTLTVALPEGTRLADVPEPQRRNEMEFHFAMRPTRVDALLALLHRFGVVGDRQAFGARQRLEGLMTGLIDLTYSVDGRWYVLDYKSNRLPSYDADALARAMAHSEYELQALIYTVALHRWLRFRLGDAYDYARDFGGVRYLFCRGLDAGHHAAAAGSESGAETLGHSIAGQRTSAPTRASTGDRPDSARNAGAPTAGGALAPLGDPAPGIHAWRFEPALVLALDALFAGKPTDALSNDVLEQGSANGLEPLSPRERGWGEGTSAEGTPAP</sequence>
<evidence type="ECO:0000256" key="1">
    <source>
        <dbReference type="ARBA" id="ARBA00022722"/>
    </source>
</evidence>
<feature type="binding site" evidence="15">
    <location>
        <position position="1145"/>
    </location>
    <ligand>
        <name>Mg(2+)</name>
        <dbReference type="ChEBI" id="CHEBI:18420"/>
    </ligand>
</feature>
<feature type="region of interest" description="Disordered" evidence="17">
    <location>
        <begin position="1312"/>
        <end position="1345"/>
    </location>
</feature>
<feature type="binding site" evidence="16">
    <location>
        <begin position="23"/>
        <end position="30"/>
    </location>
    <ligand>
        <name>ATP</name>
        <dbReference type="ChEBI" id="CHEBI:30616"/>
    </ligand>
</feature>
<dbReference type="InterPro" id="IPR011604">
    <property type="entry name" value="PDDEXK-like_dom_sf"/>
</dbReference>
<evidence type="ECO:0000256" key="4">
    <source>
        <dbReference type="ARBA" id="ARBA00022763"/>
    </source>
</evidence>
<evidence type="ECO:0000256" key="5">
    <source>
        <dbReference type="ARBA" id="ARBA00022801"/>
    </source>
</evidence>
<accession>A0ABX3M833</accession>
<evidence type="ECO:0000256" key="13">
    <source>
        <dbReference type="ARBA" id="ARBA00034617"/>
    </source>
</evidence>
<keyword evidence="1 15" id="KW-0540">Nuclease</keyword>
<keyword evidence="3 15" id="KW-0547">Nucleotide-binding</keyword>
<comment type="catalytic activity">
    <reaction evidence="15">
        <text>Exonucleolytic cleavage (in the presence of ATP) in either 5'- to 3'- or 3'- to 5'-direction to yield 5'-phosphooligonucleotides.</text>
        <dbReference type="EC" id="3.1.11.5"/>
    </reaction>
</comment>
<dbReference type="Gene3D" id="1.10.486.10">
    <property type="entry name" value="PCRA, domain 4"/>
    <property type="match status" value="1"/>
</dbReference>
<dbReference type="InterPro" id="IPR014017">
    <property type="entry name" value="DNA_helicase_UvrD-like_C"/>
</dbReference>
<keyword evidence="9 15" id="KW-0460">Magnesium</keyword>
<comment type="miscellaneous">
    <text evidence="15">In the RecBCD complex, RecB has a slow 3'-5' helicase, an exonuclease activity and loads RecA onto ssDNA, RecD has a fast 5'-3' helicase activity, while RecC stimulates the ATPase and processivity of the RecB helicase and contributes to recognition of the Chi site.</text>
</comment>